<accession>A0AAD6ZIF0</accession>
<comment type="similarity">
    <text evidence="1">Belongs to the peptidase C14B family.</text>
</comment>
<name>A0AAD6ZIF0_9AGAR</name>
<dbReference type="PANTHER" id="PTHR48104">
    <property type="entry name" value="METACASPASE-4"/>
    <property type="match status" value="1"/>
</dbReference>
<protein>
    <recommendedName>
        <fullName evidence="2">Peptidase C14 caspase domain-containing protein</fullName>
    </recommendedName>
</protein>
<dbReference type="AlphaFoldDB" id="A0AAD6ZIF0"/>
<evidence type="ECO:0000313" key="3">
    <source>
        <dbReference type="EMBL" id="KAJ7323547.1"/>
    </source>
</evidence>
<dbReference type="GO" id="GO:0005737">
    <property type="term" value="C:cytoplasm"/>
    <property type="evidence" value="ECO:0007669"/>
    <property type="project" value="TreeGrafter"/>
</dbReference>
<comment type="caution">
    <text evidence="3">The sequence shown here is derived from an EMBL/GenBank/DDBJ whole genome shotgun (WGS) entry which is preliminary data.</text>
</comment>
<feature type="non-terminal residue" evidence="3">
    <location>
        <position position="140"/>
    </location>
</feature>
<dbReference type="GO" id="GO:0006508">
    <property type="term" value="P:proteolysis"/>
    <property type="evidence" value="ECO:0007669"/>
    <property type="project" value="InterPro"/>
</dbReference>
<dbReference type="Proteomes" id="UP001218218">
    <property type="component" value="Unassembled WGS sequence"/>
</dbReference>
<reference evidence="3" key="1">
    <citation type="submission" date="2023-03" db="EMBL/GenBank/DDBJ databases">
        <title>Massive genome expansion in bonnet fungi (Mycena s.s.) driven by repeated elements and novel gene families across ecological guilds.</title>
        <authorList>
            <consortium name="Lawrence Berkeley National Laboratory"/>
            <person name="Harder C.B."/>
            <person name="Miyauchi S."/>
            <person name="Viragh M."/>
            <person name="Kuo A."/>
            <person name="Thoen E."/>
            <person name="Andreopoulos B."/>
            <person name="Lu D."/>
            <person name="Skrede I."/>
            <person name="Drula E."/>
            <person name="Henrissat B."/>
            <person name="Morin E."/>
            <person name="Kohler A."/>
            <person name="Barry K."/>
            <person name="LaButti K."/>
            <person name="Morin E."/>
            <person name="Salamov A."/>
            <person name="Lipzen A."/>
            <person name="Mereny Z."/>
            <person name="Hegedus B."/>
            <person name="Baldrian P."/>
            <person name="Stursova M."/>
            <person name="Weitz H."/>
            <person name="Taylor A."/>
            <person name="Grigoriev I.V."/>
            <person name="Nagy L.G."/>
            <person name="Martin F."/>
            <person name="Kauserud H."/>
        </authorList>
    </citation>
    <scope>NUCLEOTIDE SEQUENCE</scope>
    <source>
        <strain evidence="3">CBHHK002</strain>
    </source>
</reference>
<dbReference type="GO" id="GO:0004197">
    <property type="term" value="F:cysteine-type endopeptidase activity"/>
    <property type="evidence" value="ECO:0007669"/>
    <property type="project" value="InterPro"/>
</dbReference>
<dbReference type="PANTHER" id="PTHR48104:SF30">
    <property type="entry name" value="METACASPASE-1"/>
    <property type="match status" value="1"/>
</dbReference>
<keyword evidence="4" id="KW-1185">Reference proteome</keyword>
<dbReference type="EMBL" id="JARIHO010000046">
    <property type="protein sequence ID" value="KAJ7323547.1"/>
    <property type="molecule type" value="Genomic_DNA"/>
</dbReference>
<dbReference type="InterPro" id="IPR011600">
    <property type="entry name" value="Pept_C14_caspase"/>
</dbReference>
<dbReference type="Pfam" id="PF00656">
    <property type="entry name" value="Peptidase_C14"/>
    <property type="match status" value="1"/>
</dbReference>
<organism evidence="3 4">
    <name type="scientific">Mycena albidolilacea</name>
    <dbReference type="NCBI Taxonomy" id="1033008"/>
    <lineage>
        <taxon>Eukaryota</taxon>
        <taxon>Fungi</taxon>
        <taxon>Dikarya</taxon>
        <taxon>Basidiomycota</taxon>
        <taxon>Agaricomycotina</taxon>
        <taxon>Agaricomycetes</taxon>
        <taxon>Agaricomycetidae</taxon>
        <taxon>Agaricales</taxon>
        <taxon>Marasmiineae</taxon>
        <taxon>Mycenaceae</taxon>
        <taxon>Mycena</taxon>
    </lineage>
</organism>
<evidence type="ECO:0000256" key="1">
    <source>
        <dbReference type="ARBA" id="ARBA00009005"/>
    </source>
</evidence>
<feature type="non-terminal residue" evidence="3">
    <location>
        <position position="1"/>
    </location>
</feature>
<dbReference type="Gene3D" id="3.40.50.1460">
    <property type="match status" value="1"/>
</dbReference>
<dbReference type="InterPro" id="IPR050452">
    <property type="entry name" value="Metacaspase"/>
</dbReference>
<evidence type="ECO:0000259" key="2">
    <source>
        <dbReference type="Pfam" id="PF00656"/>
    </source>
</evidence>
<proteinExistence type="inferred from homology"/>
<sequence length="140" mass="15366">NLRGCVNDALTIRSFLTNRFHIPEPQVAFLADEDATREAIVQKFRKHLIDNPSVEKDDTIIVYYGGHGSRTVAPDSWRYTDGKIETMVPHDGRAKKVQAEIIHGIINRTINALLSNLATAKGNNITVILDCCHSGGVTGG</sequence>
<feature type="domain" description="Peptidase C14 caspase" evidence="2">
    <location>
        <begin position="1"/>
        <end position="138"/>
    </location>
</feature>
<gene>
    <name evidence="3" type="ORF">DFH08DRAFT_630799</name>
</gene>
<evidence type="ECO:0000313" key="4">
    <source>
        <dbReference type="Proteomes" id="UP001218218"/>
    </source>
</evidence>